<feature type="domain" description="LIM zinc-binding" evidence="6">
    <location>
        <begin position="433"/>
        <end position="493"/>
    </location>
</feature>
<dbReference type="Pfam" id="PF00412">
    <property type="entry name" value="LIM"/>
    <property type="match status" value="4"/>
</dbReference>
<keyword evidence="3 5" id="KW-0862">Zinc</keyword>
<keyword evidence="4 5" id="KW-0440">LIM domain</keyword>
<dbReference type="PROSITE" id="PS50023">
    <property type="entry name" value="LIM_DOMAIN_2"/>
    <property type="match status" value="4"/>
</dbReference>
<dbReference type="SUPFAM" id="SSF57716">
    <property type="entry name" value="Glucocorticoid receptor-like (DNA-binding domain)"/>
    <property type="match status" value="5"/>
</dbReference>
<keyword evidence="1 5" id="KW-0479">Metal-binding</keyword>
<dbReference type="CDD" id="cd08368">
    <property type="entry name" value="LIM"/>
    <property type="match status" value="2"/>
</dbReference>
<dbReference type="EMBL" id="HBGS01053811">
    <property type="protein sequence ID" value="CAD9472756.1"/>
    <property type="molecule type" value="Transcribed_RNA"/>
</dbReference>
<name>A0A7S2GVF7_9STRA</name>
<dbReference type="AlphaFoldDB" id="A0A7S2GVF7"/>
<reference evidence="7" key="1">
    <citation type="submission" date="2021-01" db="EMBL/GenBank/DDBJ databases">
        <authorList>
            <person name="Corre E."/>
            <person name="Pelletier E."/>
            <person name="Niang G."/>
            <person name="Scheremetjew M."/>
            <person name="Finn R."/>
            <person name="Kale V."/>
            <person name="Holt S."/>
            <person name="Cochrane G."/>
            <person name="Meng A."/>
            <person name="Brown T."/>
            <person name="Cohen L."/>
        </authorList>
    </citation>
    <scope>NUCLEOTIDE SEQUENCE</scope>
    <source>
        <strain evidence="7">CCMP1381</strain>
    </source>
</reference>
<proteinExistence type="predicted"/>
<feature type="domain" description="LIM zinc-binding" evidence="6">
    <location>
        <begin position="367"/>
        <end position="432"/>
    </location>
</feature>
<protein>
    <recommendedName>
        <fullName evidence="6">LIM zinc-binding domain-containing protein</fullName>
    </recommendedName>
</protein>
<feature type="domain" description="LIM zinc-binding" evidence="6">
    <location>
        <begin position="741"/>
        <end position="823"/>
    </location>
</feature>
<accession>A0A7S2GVF7</accession>
<dbReference type="PROSITE" id="PS00478">
    <property type="entry name" value="LIM_DOMAIN_1"/>
    <property type="match status" value="4"/>
</dbReference>
<dbReference type="Gene3D" id="2.10.110.10">
    <property type="entry name" value="Cysteine Rich Protein"/>
    <property type="match status" value="6"/>
</dbReference>
<dbReference type="PANTHER" id="PTHR24205">
    <property type="entry name" value="FOUR AND A HALF LIM DOMAINS PROTEIN"/>
    <property type="match status" value="1"/>
</dbReference>
<evidence type="ECO:0000256" key="1">
    <source>
        <dbReference type="ARBA" id="ARBA00022723"/>
    </source>
</evidence>
<dbReference type="SMART" id="SM00132">
    <property type="entry name" value="LIM"/>
    <property type="match status" value="7"/>
</dbReference>
<evidence type="ECO:0000256" key="2">
    <source>
        <dbReference type="ARBA" id="ARBA00022737"/>
    </source>
</evidence>
<organism evidence="7">
    <name type="scientific">Octactis speculum</name>
    <dbReference type="NCBI Taxonomy" id="3111310"/>
    <lineage>
        <taxon>Eukaryota</taxon>
        <taxon>Sar</taxon>
        <taxon>Stramenopiles</taxon>
        <taxon>Ochrophyta</taxon>
        <taxon>Dictyochophyceae</taxon>
        <taxon>Dictyochales</taxon>
        <taxon>Dictyochaceae</taxon>
        <taxon>Octactis</taxon>
    </lineage>
</organism>
<evidence type="ECO:0000259" key="6">
    <source>
        <dbReference type="PROSITE" id="PS50023"/>
    </source>
</evidence>
<dbReference type="GO" id="GO:0003712">
    <property type="term" value="F:transcription coregulator activity"/>
    <property type="evidence" value="ECO:0007669"/>
    <property type="project" value="TreeGrafter"/>
</dbReference>
<sequence length="883" mass="99590">MGPANNGFYIPLRDEFNHVIDSVSDAAAWVPETVSFVRNIFVGVINKVARERIQSWRRDFKAGEWYALFDLVETIQDFMFYRPSRNLSKPVDEKLQTIITAAPPGFLSQGAFSRKRGRFGLHIVGNEAEDLDLASRVVKLFKTLGVKGSDENPPEDDFSPIEIQTWNKAVGHAKTFDLFSTLFNLITHDGIGSEKAKNMLEKIGEILESKKHECSIGNLFGAFHVVKHKWMQTLNKENTLTGRLQRQLDKTRQHATIIAQEKAEAFYKEKCFVVPMIIAPCPHSLPTTLNATHEKPSVRPSKLKLNSAEKGGSSFRMFRAASGSATKEINLIDGQPERTVKHRVSNANEIQALNDSLITTDDNYVPVTCARCSELIDGGIPEAVCAVEQYWHRNCFNCCECSINLMNTQNGEFFVHNGEPYCRRDFVSKFNPSLCTYCLHPAENSVLRIGERIWHAEHFFCSECNELIPQGDEYRLHSEEPFCMACHLKYITCALCNLVCLDGYLRTMNRSWHAKCLRCMHCATPCVKVGENGTSEGFHALRLADATAHGRKNYGPALRLLPEGWTATREKEVEIFISPEGERSIEFPSGDILDTPIQTYDGEMPFCTSCFYIFFFDFCQVCNLPLDDNSLSRDEGYLHDRCVTCLYCSRNITMNENYMTADDGGTVCMECYELKADRCPGCSEIIDSVYCPLNGDMWHESCLSCAVCAAPYDPNQEDPFQVGDDGKVYCCLEHYTSTLSKVCSGCSKHIIEGNEISYENQIWHEECFVCNKCGISLPDDFHHQYVDEGTGQEDTGEETNSGSEVVRKILLFCRKDYLVLISPKCFGCKEVANPAEEPCAQILGNPWHLRCLVCSNCNCKIQGTRKGKLLCQDCLKLYLMESA</sequence>
<dbReference type="GO" id="GO:0046872">
    <property type="term" value="F:metal ion binding"/>
    <property type="evidence" value="ECO:0007669"/>
    <property type="project" value="UniProtKB-KW"/>
</dbReference>
<evidence type="ECO:0000256" key="5">
    <source>
        <dbReference type="PROSITE-ProRule" id="PRU00125"/>
    </source>
</evidence>
<feature type="domain" description="LIM zinc-binding" evidence="6">
    <location>
        <begin position="677"/>
        <end position="740"/>
    </location>
</feature>
<dbReference type="GO" id="GO:0005634">
    <property type="term" value="C:nucleus"/>
    <property type="evidence" value="ECO:0007669"/>
    <property type="project" value="TreeGrafter"/>
</dbReference>
<evidence type="ECO:0000256" key="3">
    <source>
        <dbReference type="ARBA" id="ARBA00022833"/>
    </source>
</evidence>
<dbReference type="PANTHER" id="PTHR24205:SF16">
    <property type="entry name" value="GH01042P-RELATED"/>
    <property type="match status" value="1"/>
</dbReference>
<keyword evidence="2" id="KW-0677">Repeat</keyword>
<evidence type="ECO:0000313" key="7">
    <source>
        <dbReference type="EMBL" id="CAD9472756.1"/>
    </source>
</evidence>
<evidence type="ECO:0000256" key="4">
    <source>
        <dbReference type="ARBA" id="ARBA00023038"/>
    </source>
</evidence>
<dbReference type="InterPro" id="IPR001781">
    <property type="entry name" value="Znf_LIM"/>
</dbReference>
<gene>
    <name evidence="7" type="ORF">DSPE1174_LOCUS27748</name>
</gene>